<dbReference type="Gene3D" id="3.40.50.1000">
    <property type="entry name" value="HAD superfamily/HAD-like"/>
    <property type="match status" value="1"/>
</dbReference>
<organism evidence="4 5">
    <name type="scientific">Pseudohongiella nitratireducens</name>
    <dbReference type="NCBI Taxonomy" id="1768907"/>
    <lineage>
        <taxon>Bacteria</taxon>
        <taxon>Pseudomonadati</taxon>
        <taxon>Pseudomonadota</taxon>
        <taxon>Gammaproteobacteria</taxon>
        <taxon>Pseudomonadales</taxon>
        <taxon>Pseudohongiellaceae</taxon>
        <taxon>Pseudohongiella</taxon>
    </lineage>
</organism>
<dbReference type="InterPro" id="IPR036412">
    <property type="entry name" value="HAD-like_sf"/>
</dbReference>
<dbReference type="CDD" id="cd02612">
    <property type="entry name" value="HAD_PGPPase"/>
    <property type="match status" value="1"/>
</dbReference>
<keyword evidence="1" id="KW-0479">Metal-binding</keyword>
<keyword evidence="3" id="KW-0460">Magnesium</keyword>
<reference evidence="4" key="2">
    <citation type="submission" date="2020-09" db="EMBL/GenBank/DDBJ databases">
        <authorList>
            <person name="Sun Q."/>
            <person name="Zhou Y."/>
        </authorList>
    </citation>
    <scope>NUCLEOTIDE SEQUENCE</scope>
    <source>
        <strain evidence="4">CGMCC 1.15425</strain>
    </source>
</reference>
<comment type="caution">
    <text evidence="4">The sequence shown here is derived from an EMBL/GenBank/DDBJ whole genome shotgun (WGS) entry which is preliminary data.</text>
</comment>
<reference evidence="4" key="1">
    <citation type="journal article" date="2014" name="Int. J. Syst. Evol. Microbiol.">
        <title>Complete genome sequence of Corynebacterium casei LMG S-19264T (=DSM 44701T), isolated from a smear-ripened cheese.</title>
        <authorList>
            <consortium name="US DOE Joint Genome Institute (JGI-PGF)"/>
            <person name="Walter F."/>
            <person name="Albersmeier A."/>
            <person name="Kalinowski J."/>
            <person name="Ruckert C."/>
        </authorList>
    </citation>
    <scope>NUCLEOTIDE SEQUENCE</scope>
    <source>
        <strain evidence="4">CGMCC 1.15425</strain>
    </source>
</reference>
<dbReference type="RefSeq" id="WP_068810153.1">
    <property type="nucleotide sequence ID" value="NZ_BMIY01000010.1"/>
</dbReference>
<evidence type="ECO:0000256" key="2">
    <source>
        <dbReference type="ARBA" id="ARBA00022801"/>
    </source>
</evidence>
<dbReference type="GO" id="GO:0046872">
    <property type="term" value="F:metal ion binding"/>
    <property type="evidence" value="ECO:0007669"/>
    <property type="project" value="UniProtKB-KW"/>
</dbReference>
<evidence type="ECO:0000313" key="4">
    <source>
        <dbReference type="EMBL" id="GFZ80416.1"/>
    </source>
</evidence>
<accession>A0A916QMM8</accession>
<dbReference type="SUPFAM" id="SSF56784">
    <property type="entry name" value="HAD-like"/>
    <property type="match status" value="1"/>
</dbReference>
<keyword evidence="2" id="KW-0378">Hydrolase</keyword>
<dbReference type="NCBIfam" id="TIGR01488">
    <property type="entry name" value="HAD-SF-IB"/>
    <property type="match status" value="1"/>
</dbReference>
<dbReference type="InterPro" id="IPR006385">
    <property type="entry name" value="HAD_hydro_SerB1"/>
</dbReference>
<dbReference type="PANTHER" id="PTHR43344">
    <property type="entry name" value="PHOSPHOSERINE PHOSPHATASE"/>
    <property type="match status" value="1"/>
</dbReference>
<keyword evidence="5" id="KW-1185">Reference proteome</keyword>
<dbReference type="InterPro" id="IPR050582">
    <property type="entry name" value="HAD-like_SerB"/>
</dbReference>
<dbReference type="OrthoDB" id="9784466at2"/>
<dbReference type="Proteomes" id="UP000627715">
    <property type="component" value="Unassembled WGS sequence"/>
</dbReference>
<evidence type="ECO:0000256" key="3">
    <source>
        <dbReference type="ARBA" id="ARBA00022842"/>
    </source>
</evidence>
<dbReference type="Pfam" id="PF12710">
    <property type="entry name" value="HAD"/>
    <property type="match status" value="1"/>
</dbReference>
<protein>
    <submittedName>
        <fullName evidence="4">Haloacid dehalogenase</fullName>
    </submittedName>
</protein>
<sequence>MTRLAIFDLDNTLLGGDSDHGWGEFLINEGLVDAEQHRQRNDAFYEQYKAGTLDMTEYLEFVVAILAGMPKTERDTLHDRFMQTIVEPMILPQAERLLVAHKARGDFCLIITATNRFITEPIAARLAVDDLIATDLEEDNGVYTGKISGIPSFQDGKITKLQEWLKQRDDGLSLADSIFYSDSFNDIPLLEATTEAVAVDPDDKLRAHAEKQGWAVISLRAVS</sequence>
<dbReference type="AlphaFoldDB" id="A0A916QMM8"/>
<dbReference type="EMBL" id="BMIY01000010">
    <property type="protein sequence ID" value="GFZ80416.1"/>
    <property type="molecule type" value="Genomic_DNA"/>
</dbReference>
<dbReference type="PANTHER" id="PTHR43344:SF13">
    <property type="entry name" value="PHOSPHATASE RV3661-RELATED"/>
    <property type="match status" value="1"/>
</dbReference>
<dbReference type="Gene3D" id="1.20.1440.100">
    <property type="entry name" value="SG protein - dephosphorylation function"/>
    <property type="match status" value="1"/>
</dbReference>
<gene>
    <name evidence="4" type="ORF">GCM10011403_24600</name>
</gene>
<dbReference type="GO" id="GO:0016787">
    <property type="term" value="F:hydrolase activity"/>
    <property type="evidence" value="ECO:0007669"/>
    <property type="project" value="UniProtKB-KW"/>
</dbReference>
<dbReference type="NCBIfam" id="TIGR01490">
    <property type="entry name" value="HAD-SF-IB-hyp1"/>
    <property type="match status" value="1"/>
</dbReference>
<evidence type="ECO:0000256" key="1">
    <source>
        <dbReference type="ARBA" id="ARBA00022723"/>
    </source>
</evidence>
<name>A0A916QMM8_9GAMM</name>
<proteinExistence type="predicted"/>
<dbReference type="InterPro" id="IPR023214">
    <property type="entry name" value="HAD_sf"/>
</dbReference>
<evidence type="ECO:0000313" key="5">
    <source>
        <dbReference type="Proteomes" id="UP000627715"/>
    </source>
</evidence>